<reference evidence="1 2" key="1">
    <citation type="journal article" date="2013" name="Curr. Biol.">
        <title>The Genome of the Foraminiferan Reticulomyxa filosa.</title>
        <authorList>
            <person name="Glockner G."/>
            <person name="Hulsmann N."/>
            <person name="Schleicher M."/>
            <person name="Noegel A.A."/>
            <person name="Eichinger L."/>
            <person name="Gallinger C."/>
            <person name="Pawlowski J."/>
            <person name="Sierra R."/>
            <person name="Euteneuer U."/>
            <person name="Pillet L."/>
            <person name="Moustafa A."/>
            <person name="Platzer M."/>
            <person name="Groth M."/>
            <person name="Szafranski K."/>
            <person name="Schliwa M."/>
        </authorList>
    </citation>
    <scope>NUCLEOTIDE SEQUENCE [LARGE SCALE GENOMIC DNA]</scope>
</reference>
<proteinExistence type="predicted"/>
<protein>
    <submittedName>
        <fullName evidence="1">Uncharacterized protein</fullName>
    </submittedName>
</protein>
<gene>
    <name evidence="1" type="ORF">RFI_23051</name>
</gene>
<evidence type="ECO:0000313" key="1">
    <source>
        <dbReference type="EMBL" id="ETO14317.1"/>
    </source>
</evidence>
<accession>X6MLJ0</accession>
<sequence length="134" mass="15638">MLYTFHFKVFFVMCNLGAIIVNCEMFCVSTVDLRTSLLEIIVYIFDSKLDTLAHAKHFDKFWYHFLKCMKEFLLNCSNEAILIRCMEWLKDLILLVKSNEVMEQSSQVSGEDVWTESWAILAEVAPLLQHESTS</sequence>
<dbReference type="EMBL" id="ASPP01020097">
    <property type="protein sequence ID" value="ETO14317.1"/>
    <property type="molecule type" value="Genomic_DNA"/>
</dbReference>
<name>X6MLJ0_RETFI</name>
<comment type="caution">
    <text evidence="1">The sequence shown here is derived from an EMBL/GenBank/DDBJ whole genome shotgun (WGS) entry which is preliminary data.</text>
</comment>
<dbReference type="AlphaFoldDB" id="X6MLJ0"/>
<keyword evidence="2" id="KW-1185">Reference proteome</keyword>
<dbReference type="Proteomes" id="UP000023152">
    <property type="component" value="Unassembled WGS sequence"/>
</dbReference>
<evidence type="ECO:0000313" key="2">
    <source>
        <dbReference type="Proteomes" id="UP000023152"/>
    </source>
</evidence>
<organism evidence="1 2">
    <name type="scientific">Reticulomyxa filosa</name>
    <dbReference type="NCBI Taxonomy" id="46433"/>
    <lineage>
        <taxon>Eukaryota</taxon>
        <taxon>Sar</taxon>
        <taxon>Rhizaria</taxon>
        <taxon>Retaria</taxon>
        <taxon>Foraminifera</taxon>
        <taxon>Monothalamids</taxon>
        <taxon>Reticulomyxidae</taxon>
        <taxon>Reticulomyxa</taxon>
    </lineage>
</organism>